<dbReference type="Proteomes" id="UP001553843">
    <property type="component" value="Unassembled WGS sequence"/>
</dbReference>
<evidence type="ECO:0000313" key="3">
    <source>
        <dbReference type="Proteomes" id="UP001553843"/>
    </source>
</evidence>
<comment type="caution">
    <text evidence="2">The sequence shown here is derived from an EMBL/GenBank/DDBJ whole genome shotgun (WGS) entry which is preliminary data.</text>
</comment>
<sequence length="146" mass="14973">MADLVNEQVLDGVPDGEGQGLAPKRVEDLDLVRVLVPAGARRGDDEPTVRQAVQVRPAGSHGAQLGEFDVAARVDGDDQPVEALDIAAGLRSALGKQPVGGTEDIAGTGQDVAAVVRAGRWAWGMGAVFSTGGLSMVGGHGQRSLR</sequence>
<proteinExistence type="predicted"/>
<organism evidence="2 3">
    <name type="scientific">Streptomyces huasconensis</name>
    <dbReference type="NCBI Taxonomy" id="1854574"/>
    <lineage>
        <taxon>Bacteria</taxon>
        <taxon>Bacillati</taxon>
        <taxon>Actinomycetota</taxon>
        <taxon>Actinomycetes</taxon>
        <taxon>Kitasatosporales</taxon>
        <taxon>Streptomycetaceae</taxon>
        <taxon>Streptomyces</taxon>
    </lineage>
</organism>
<evidence type="ECO:0000256" key="1">
    <source>
        <dbReference type="SAM" id="MobiDB-lite"/>
    </source>
</evidence>
<feature type="region of interest" description="Disordered" evidence="1">
    <location>
        <begin position="1"/>
        <end position="22"/>
    </location>
</feature>
<dbReference type="RefSeq" id="WP_359783597.1">
    <property type="nucleotide sequence ID" value="NZ_JBEYRR010000016.1"/>
</dbReference>
<reference evidence="2 3" key="1">
    <citation type="submission" date="2024-06" db="EMBL/GenBank/DDBJ databases">
        <title>The Natural Products Discovery Center: Release of the First 8490 Sequenced Strains for Exploring Actinobacteria Biosynthetic Diversity.</title>
        <authorList>
            <person name="Kalkreuter E."/>
            <person name="Kautsar S.A."/>
            <person name="Yang D."/>
            <person name="Bader C.D."/>
            <person name="Teijaro C.N."/>
            <person name="Fluegel L."/>
            <person name="Davis C.M."/>
            <person name="Simpson J.R."/>
            <person name="Lauterbach L."/>
            <person name="Steele A.D."/>
            <person name="Gui C."/>
            <person name="Meng S."/>
            <person name="Li G."/>
            <person name="Viehrig K."/>
            <person name="Ye F."/>
            <person name="Su P."/>
            <person name="Kiefer A.F."/>
            <person name="Nichols A."/>
            <person name="Cepeda A.J."/>
            <person name="Yan W."/>
            <person name="Fan B."/>
            <person name="Jiang Y."/>
            <person name="Adhikari A."/>
            <person name="Zheng C.-J."/>
            <person name="Schuster L."/>
            <person name="Cowan T.M."/>
            <person name="Smanski M.J."/>
            <person name="Chevrette M.G."/>
            <person name="De Carvalho L.P.S."/>
            <person name="Shen B."/>
        </authorList>
    </citation>
    <scope>NUCLEOTIDE SEQUENCE [LARGE SCALE GENOMIC DNA]</scope>
    <source>
        <strain evidence="2 3">NPDC047833</strain>
    </source>
</reference>
<keyword evidence="3" id="KW-1185">Reference proteome</keyword>
<name>A0ABV3M798_9ACTN</name>
<protein>
    <submittedName>
        <fullName evidence="2">Uncharacterized protein</fullName>
    </submittedName>
</protein>
<gene>
    <name evidence="2" type="ORF">AB0887_37235</name>
</gene>
<accession>A0ABV3M798</accession>
<dbReference type="EMBL" id="JBEYRS010000027">
    <property type="protein sequence ID" value="MEW2367558.1"/>
    <property type="molecule type" value="Genomic_DNA"/>
</dbReference>
<evidence type="ECO:0000313" key="2">
    <source>
        <dbReference type="EMBL" id="MEW2367558.1"/>
    </source>
</evidence>